<feature type="region of interest" description="Disordered" evidence="1">
    <location>
        <begin position="118"/>
        <end position="203"/>
    </location>
</feature>
<evidence type="ECO:0000313" key="2">
    <source>
        <dbReference type="EMBL" id="QUX31328.1"/>
    </source>
</evidence>
<gene>
    <name evidence="2" type="ORF">KGD83_13050</name>
</gene>
<feature type="compositionally biased region" description="Polar residues" evidence="1">
    <location>
        <begin position="157"/>
        <end position="168"/>
    </location>
</feature>
<evidence type="ECO:0000256" key="1">
    <source>
        <dbReference type="SAM" id="MobiDB-lite"/>
    </source>
</evidence>
<name>A0ABX8CFF0_9ACTN</name>
<evidence type="ECO:0000313" key="3">
    <source>
        <dbReference type="Proteomes" id="UP000678016"/>
    </source>
</evidence>
<organism evidence="2 3">
    <name type="scientific">Nocardiopsis akebiae</name>
    <dbReference type="NCBI Taxonomy" id="2831968"/>
    <lineage>
        <taxon>Bacteria</taxon>
        <taxon>Bacillati</taxon>
        <taxon>Actinomycetota</taxon>
        <taxon>Actinomycetes</taxon>
        <taxon>Streptosporangiales</taxon>
        <taxon>Nocardiopsidaceae</taxon>
        <taxon>Nocardiopsis</taxon>
    </lineage>
</organism>
<reference evidence="3" key="1">
    <citation type="submission" date="2021-05" db="EMBL/GenBank/DDBJ databases">
        <title>Direct Submission.</title>
        <authorList>
            <person name="Li K."/>
            <person name="Gao J."/>
        </authorList>
    </citation>
    <scope>NUCLEOTIDE SEQUENCE [LARGE SCALE GENOMIC DNA]</scope>
    <source>
        <strain evidence="3">HDS12</strain>
    </source>
</reference>
<dbReference type="Proteomes" id="UP000678016">
    <property type="component" value="Chromosome"/>
</dbReference>
<proteinExistence type="predicted"/>
<feature type="compositionally biased region" description="Basic and acidic residues" evidence="1">
    <location>
        <begin position="41"/>
        <end position="53"/>
    </location>
</feature>
<accession>A0ABX8CFF0</accession>
<dbReference type="RefSeq" id="WP_212644016.1">
    <property type="nucleotide sequence ID" value="NZ_CP074132.1"/>
</dbReference>
<feature type="compositionally biased region" description="Low complexity" evidence="1">
    <location>
        <begin position="124"/>
        <end position="142"/>
    </location>
</feature>
<feature type="compositionally biased region" description="Basic and acidic residues" evidence="1">
    <location>
        <begin position="192"/>
        <end position="202"/>
    </location>
</feature>
<protein>
    <submittedName>
        <fullName evidence="2">Uncharacterized protein</fullName>
    </submittedName>
</protein>
<feature type="region of interest" description="Disordered" evidence="1">
    <location>
        <begin position="1"/>
        <end position="69"/>
    </location>
</feature>
<feature type="compositionally biased region" description="Gly residues" evidence="1">
    <location>
        <begin position="174"/>
        <end position="183"/>
    </location>
</feature>
<keyword evidence="3" id="KW-1185">Reference proteome</keyword>
<sequence>MSAHTPPRAAHEPPSFASGPPERPGRAERASRRAGRPKPPWHTERPDRREAGERAQAPGGHGSGVAPELAEEYARIGAASEEELAADLLALTATHEGRDRDLLLSWAATALRFGERMAEEDENAVAAAADGDSGVPGPAGVARTAGSTAAKGGSERPQGSSCDSDTSEVPNGPGAPGATGSPGGVSAPGRAGRSDPHVEERAVGGLRPGEVLLAEYLHRARGDRVVVYADALDHAHRVARDAGWGRDLTRAVLRETALAHERAHRMLHEGRGRALRRALDHVLVRLGPLRLRGHVVGADEIAAHAYARRRAGSGRSPIALTAAIAATLAHRDAGHDRPAPRTSPGERP</sequence>
<dbReference type="EMBL" id="CP074132">
    <property type="protein sequence ID" value="QUX31328.1"/>
    <property type="molecule type" value="Genomic_DNA"/>
</dbReference>